<sequence length="222" mass="25147">MNKSLTRLWLSITLISLIFATGCSKQELFIEGEVVMSYVNVGDKTLIDHPVFLLADSVVSQNLERWRMGFKAELKAIDSVESRLNFIIDSLRKAIANAGKNTEALEKIFMAYNDTLNLFYKERNKYKASLLKTLIIQLPKLKGIKTNQQGKFRFDAATLGTELKPGKYVLMSGYDAERQSGILFQTVELTDKPIRTQLTVRDIDPVLNFYVEQGKEGVAVQK</sequence>
<proteinExistence type="predicted"/>
<evidence type="ECO:0000313" key="1">
    <source>
        <dbReference type="EMBL" id="RFM23015.1"/>
    </source>
</evidence>
<protein>
    <submittedName>
        <fullName evidence="1">Uncharacterized protein</fullName>
    </submittedName>
</protein>
<dbReference type="PROSITE" id="PS51257">
    <property type="entry name" value="PROKAR_LIPOPROTEIN"/>
    <property type="match status" value="1"/>
</dbReference>
<reference evidence="1 2" key="1">
    <citation type="journal article" date="2011" name="ISME J.">
        <title>Community ecology of hot spring cyanobacterial mats: predominant populations and their functional potential.</title>
        <authorList>
            <person name="Klatt C.G."/>
            <person name="Wood J.M."/>
            <person name="Rusch D.B."/>
            <person name="Bateson M.M."/>
            <person name="Hamamura N."/>
            <person name="Heidelberg J.F."/>
            <person name="Grossman A.R."/>
            <person name="Bhaya D."/>
            <person name="Cohan F.M."/>
            <person name="Kuhl M."/>
            <person name="Bryant D.A."/>
            <person name="Ward D.M."/>
        </authorList>
    </citation>
    <scope>NUCLEOTIDE SEQUENCE [LARGE SCALE GENOMIC DNA]</scope>
    <source>
        <strain evidence="1">OS</strain>
    </source>
</reference>
<dbReference type="AlphaFoldDB" id="A0A395LWJ6"/>
<organism evidence="1 2">
    <name type="scientific">Candidatus Thermochlorobacter aerophilus</name>
    <dbReference type="NCBI Taxonomy" id="1868324"/>
    <lineage>
        <taxon>Bacteria</taxon>
        <taxon>Pseudomonadati</taxon>
        <taxon>Chlorobiota</taxon>
        <taxon>Chlorobiia</taxon>
        <taxon>Chlorobiales</taxon>
        <taxon>Candidatus Thermochlorobacteriaceae</taxon>
        <taxon>Candidatus Thermochlorobacter</taxon>
    </lineage>
</organism>
<evidence type="ECO:0000313" key="2">
    <source>
        <dbReference type="Proteomes" id="UP000266389"/>
    </source>
</evidence>
<comment type="caution">
    <text evidence="1">The sequence shown here is derived from an EMBL/GenBank/DDBJ whole genome shotgun (WGS) entry which is preliminary data.</text>
</comment>
<dbReference type="Proteomes" id="UP000266389">
    <property type="component" value="Unassembled WGS sequence"/>
</dbReference>
<dbReference type="EMBL" id="PHFL01000071">
    <property type="protein sequence ID" value="RFM23015.1"/>
    <property type="molecule type" value="Genomic_DNA"/>
</dbReference>
<gene>
    <name evidence="1" type="ORF">D0433_13325</name>
</gene>
<name>A0A395LWJ6_9BACT</name>
<accession>A0A395LWJ6</accession>